<name>A0A645GC66_9ZZZZ</name>
<evidence type="ECO:0000313" key="1">
    <source>
        <dbReference type="EMBL" id="MPN23670.1"/>
    </source>
</evidence>
<protein>
    <submittedName>
        <fullName evidence="1">Uncharacterized protein</fullName>
    </submittedName>
</protein>
<gene>
    <name evidence="1" type="ORF">SDC9_171063</name>
</gene>
<organism evidence="1">
    <name type="scientific">bioreactor metagenome</name>
    <dbReference type="NCBI Taxonomy" id="1076179"/>
    <lineage>
        <taxon>unclassified sequences</taxon>
        <taxon>metagenomes</taxon>
        <taxon>ecological metagenomes</taxon>
    </lineage>
</organism>
<dbReference type="AlphaFoldDB" id="A0A645GC66"/>
<dbReference type="EMBL" id="VSSQ01072251">
    <property type="protein sequence ID" value="MPN23670.1"/>
    <property type="molecule type" value="Genomic_DNA"/>
</dbReference>
<reference evidence="1" key="1">
    <citation type="submission" date="2019-08" db="EMBL/GenBank/DDBJ databases">
        <authorList>
            <person name="Kucharzyk K."/>
            <person name="Murdoch R.W."/>
            <person name="Higgins S."/>
            <person name="Loffler F."/>
        </authorList>
    </citation>
    <scope>NUCLEOTIDE SEQUENCE</scope>
</reference>
<proteinExistence type="predicted"/>
<comment type="caution">
    <text evidence="1">The sequence shown here is derived from an EMBL/GenBank/DDBJ whole genome shotgun (WGS) entry which is preliminary data.</text>
</comment>
<sequence>MRKVAVEEQRAVADHASVRNVLSVAGDLEPFNEDVVAATQFSIHTQFFEAADDRLSEQLEVFKVSRLIIGHKAEVQIAQVMIDRATAREAAHYADVMLIHIVFVDLFNGVLVAANDDRRSIDIKQDHIIRQVGTTDHILFEGQVNAGIVLVQVIDKIHSGFLIHSTRDILLRLILIKLYQIAPNQFLSI</sequence>
<accession>A0A645GC66</accession>